<dbReference type="PANTHER" id="PTHR31094">
    <property type="entry name" value="RIKEN CDNA 2310061I04 GENE"/>
    <property type="match status" value="1"/>
</dbReference>
<dbReference type="InterPro" id="IPR018790">
    <property type="entry name" value="DUF2358"/>
</dbReference>
<name>B6U6I7_MAIZE</name>
<feature type="region of interest" description="Disordered" evidence="1">
    <location>
        <begin position="54"/>
        <end position="78"/>
    </location>
</feature>
<evidence type="ECO:0000256" key="1">
    <source>
        <dbReference type="SAM" id="MobiDB-lite"/>
    </source>
</evidence>
<evidence type="ECO:0000313" key="2">
    <source>
        <dbReference type="EMBL" id="ACG44970.1"/>
    </source>
</evidence>
<dbReference type="ExpressionAtlas" id="B6U6I7">
    <property type="expression patterns" value="baseline and differential"/>
</dbReference>
<dbReference type="SUPFAM" id="SSF54427">
    <property type="entry name" value="NTF2-like"/>
    <property type="match status" value="1"/>
</dbReference>
<protein>
    <submittedName>
        <fullName evidence="2">Uncharacterized protein</fullName>
    </submittedName>
</protein>
<dbReference type="PANTHER" id="PTHR31094:SF5">
    <property type="entry name" value="SNOAL-LIKE DOMAIN-CONTAINING PROTEIN"/>
    <property type="match status" value="1"/>
</dbReference>
<dbReference type="EMBL" id="EU972852">
    <property type="protein sequence ID" value="ACG44970.1"/>
    <property type="molecule type" value="mRNA"/>
</dbReference>
<accession>B6U6I7</accession>
<dbReference type="Gene3D" id="3.10.450.50">
    <property type="match status" value="1"/>
</dbReference>
<reference evidence="2" key="1">
    <citation type="journal article" date="2009" name="Plant Mol. Biol.">
        <title>Insights into corn genes derived from large-scale cDNA sequencing.</title>
        <authorList>
            <person name="Alexandrov N.N."/>
            <person name="Brover V.V."/>
            <person name="Freidin S."/>
            <person name="Troukhan M.E."/>
            <person name="Tatarinova T.V."/>
            <person name="Zhang H."/>
            <person name="Swaller T.J."/>
            <person name="Lu Y.P."/>
            <person name="Bouck J."/>
            <person name="Flavell R.B."/>
            <person name="Feldmann K.A."/>
        </authorList>
    </citation>
    <scope>NUCLEOTIDE SEQUENCE</scope>
</reference>
<dbReference type="Pfam" id="PF10184">
    <property type="entry name" value="DUF2358"/>
    <property type="match status" value="1"/>
</dbReference>
<dbReference type="AlphaFoldDB" id="B6U6I7"/>
<organism evidence="2">
    <name type="scientific">Zea mays</name>
    <name type="common">Maize</name>
    <dbReference type="NCBI Taxonomy" id="4577"/>
    <lineage>
        <taxon>Eukaryota</taxon>
        <taxon>Viridiplantae</taxon>
        <taxon>Streptophyta</taxon>
        <taxon>Embryophyta</taxon>
        <taxon>Tracheophyta</taxon>
        <taxon>Spermatophyta</taxon>
        <taxon>Magnoliopsida</taxon>
        <taxon>Liliopsida</taxon>
        <taxon>Poales</taxon>
        <taxon>Poaceae</taxon>
        <taxon>PACMAD clade</taxon>
        <taxon>Panicoideae</taxon>
        <taxon>Andropogonodae</taxon>
        <taxon>Andropogoneae</taxon>
        <taxon>Tripsacinae</taxon>
        <taxon>Zea</taxon>
    </lineage>
</organism>
<sequence>MSQLLHLPDLAAPRTRMGSALPAGARVKQGEAGTARGRRVLRLADPVRRECRVPVPLPPPPLLAAGRRGDDDDDDGVDEDRQRYYLNLGYAIRTLREELPDVLCKDHSFDIYREDIVFRDPLNTFKGLGNYKRLFWALRLTGRVFFRASWVEVVSIWQPAENSILLRWTAHGVPRVPWGWWDAAHARFDGASVYKLDRNGKIYEHTVHNVATNPPAKSKVLPVHELVRSLGCPSTAEPTCSDF</sequence>
<dbReference type="InterPro" id="IPR032710">
    <property type="entry name" value="NTF2-like_dom_sf"/>
</dbReference>
<proteinExistence type="evidence at transcript level"/>